<feature type="active site" evidence="5">
    <location>
        <position position="305"/>
    </location>
</feature>
<dbReference type="Pfam" id="PF01339">
    <property type="entry name" value="CheB_methylest"/>
    <property type="match status" value="1"/>
</dbReference>
<organism evidence="9 10">
    <name type="scientific">Sphingomonas oryzagri</name>
    <dbReference type="NCBI Taxonomy" id="3042314"/>
    <lineage>
        <taxon>Bacteria</taxon>
        <taxon>Pseudomonadati</taxon>
        <taxon>Pseudomonadota</taxon>
        <taxon>Alphaproteobacteria</taxon>
        <taxon>Sphingomonadales</taxon>
        <taxon>Sphingomonadaceae</taxon>
        <taxon>Sphingomonas</taxon>
    </lineage>
</organism>
<dbReference type="GO" id="GO:0008168">
    <property type="term" value="F:methyltransferase activity"/>
    <property type="evidence" value="ECO:0007669"/>
    <property type="project" value="UniProtKB-KW"/>
</dbReference>
<evidence type="ECO:0000313" key="10">
    <source>
        <dbReference type="Proteomes" id="UP001160625"/>
    </source>
</evidence>
<evidence type="ECO:0000313" key="9">
    <source>
        <dbReference type="EMBL" id="MDH7638519.1"/>
    </source>
</evidence>
<evidence type="ECO:0000259" key="7">
    <source>
        <dbReference type="PROSITE" id="PS50110"/>
    </source>
</evidence>
<evidence type="ECO:0000256" key="5">
    <source>
        <dbReference type="PROSITE-ProRule" id="PRU00050"/>
    </source>
</evidence>
<reference evidence="9" key="1">
    <citation type="submission" date="2023-04" db="EMBL/GenBank/DDBJ databases">
        <title>Sphingomonas sp. MAHUQ-71 isolated from rice field.</title>
        <authorList>
            <person name="Huq M.A."/>
        </authorList>
    </citation>
    <scope>NUCLEOTIDE SEQUENCE</scope>
    <source>
        <strain evidence="9">MAHUQ-71</strain>
    </source>
</reference>
<dbReference type="RefSeq" id="WP_281043816.1">
    <property type="nucleotide sequence ID" value="NZ_JARYGZ010000001.1"/>
</dbReference>
<dbReference type="InterPro" id="IPR008248">
    <property type="entry name" value="CheB-like"/>
</dbReference>
<dbReference type="PANTHER" id="PTHR42872:SF3">
    <property type="entry name" value="PROTEIN-GLUTAMATE METHYLESTERASE_PROTEIN-GLUTAMINE GLUTAMINASE 1"/>
    <property type="match status" value="1"/>
</dbReference>
<dbReference type="PROSITE" id="PS50110">
    <property type="entry name" value="RESPONSE_REGULATORY"/>
    <property type="match status" value="1"/>
</dbReference>
<dbReference type="SUPFAM" id="SSF52738">
    <property type="entry name" value="Methylesterase CheB, C-terminal domain"/>
    <property type="match status" value="1"/>
</dbReference>
<dbReference type="SMART" id="SM00448">
    <property type="entry name" value="REC"/>
    <property type="match status" value="1"/>
</dbReference>
<keyword evidence="1 5" id="KW-0145">Chemotaxis</keyword>
<evidence type="ECO:0000256" key="3">
    <source>
        <dbReference type="ARBA" id="ARBA00039140"/>
    </source>
</evidence>
<comment type="caution">
    <text evidence="9">The sequence shown here is derived from an EMBL/GenBank/DDBJ whole genome shotgun (WGS) entry which is preliminary data.</text>
</comment>
<accession>A0ABT6MZN4</accession>
<dbReference type="InterPro" id="IPR000673">
    <property type="entry name" value="Sig_transdc_resp-reg_Me-estase"/>
</dbReference>
<dbReference type="Gene3D" id="3.40.50.2300">
    <property type="match status" value="1"/>
</dbReference>
<keyword evidence="9" id="KW-0808">Transferase</keyword>
<dbReference type="CDD" id="cd16432">
    <property type="entry name" value="CheB_Rec"/>
    <property type="match status" value="1"/>
</dbReference>
<dbReference type="CDD" id="cd17541">
    <property type="entry name" value="REC_CheB-like"/>
    <property type="match status" value="1"/>
</dbReference>
<evidence type="ECO:0000256" key="1">
    <source>
        <dbReference type="ARBA" id="ARBA00022500"/>
    </source>
</evidence>
<feature type="domain" description="CheB-type methylesterase" evidence="8">
    <location>
        <begin position="168"/>
        <end position="363"/>
    </location>
</feature>
<evidence type="ECO:0000256" key="6">
    <source>
        <dbReference type="PROSITE-ProRule" id="PRU00169"/>
    </source>
</evidence>
<dbReference type="InterPro" id="IPR001789">
    <property type="entry name" value="Sig_transdc_resp-reg_receiver"/>
</dbReference>
<dbReference type="NCBIfam" id="NF001965">
    <property type="entry name" value="PRK00742.1"/>
    <property type="match status" value="1"/>
</dbReference>
<keyword evidence="10" id="KW-1185">Reference proteome</keyword>
<dbReference type="EMBL" id="JARYGZ010000001">
    <property type="protein sequence ID" value="MDH7638519.1"/>
    <property type="molecule type" value="Genomic_DNA"/>
</dbReference>
<keyword evidence="9" id="KW-0489">Methyltransferase</keyword>
<dbReference type="Pfam" id="PF00072">
    <property type="entry name" value="Response_reg"/>
    <property type="match status" value="1"/>
</dbReference>
<proteinExistence type="predicted"/>
<dbReference type="InterPro" id="IPR035909">
    <property type="entry name" value="CheB_C"/>
</dbReference>
<dbReference type="GO" id="GO:0032259">
    <property type="term" value="P:methylation"/>
    <property type="evidence" value="ECO:0007669"/>
    <property type="project" value="UniProtKB-KW"/>
</dbReference>
<dbReference type="PROSITE" id="PS50122">
    <property type="entry name" value="CHEB"/>
    <property type="match status" value="1"/>
</dbReference>
<dbReference type="SUPFAM" id="SSF52172">
    <property type="entry name" value="CheY-like"/>
    <property type="match status" value="1"/>
</dbReference>
<feature type="active site" evidence="5">
    <location>
        <position position="209"/>
    </location>
</feature>
<keyword evidence="6" id="KW-0597">Phosphoprotein</keyword>
<dbReference type="PANTHER" id="PTHR42872">
    <property type="entry name" value="PROTEIN-GLUTAMATE METHYLESTERASE/PROTEIN-GLUTAMINE GLUTAMINASE"/>
    <property type="match status" value="1"/>
</dbReference>
<feature type="domain" description="Response regulatory" evidence="7">
    <location>
        <begin position="17"/>
        <end position="135"/>
    </location>
</feature>
<dbReference type="PIRSF" id="PIRSF000876">
    <property type="entry name" value="RR_chemtxs_CheB"/>
    <property type="match status" value="1"/>
</dbReference>
<comment type="catalytic activity">
    <reaction evidence="4">
        <text>[protein]-L-glutamate 5-O-methyl ester + H2O = L-glutamyl-[protein] + methanol + H(+)</text>
        <dbReference type="Rhea" id="RHEA:23236"/>
        <dbReference type="Rhea" id="RHEA-COMP:10208"/>
        <dbReference type="Rhea" id="RHEA-COMP:10311"/>
        <dbReference type="ChEBI" id="CHEBI:15377"/>
        <dbReference type="ChEBI" id="CHEBI:15378"/>
        <dbReference type="ChEBI" id="CHEBI:17790"/>
        <dbReference type="ChEBI" id="CHEBI:29973"/>
        <dbReference type="ChEBI" id="CHEBI:82795"/>
        <dbReference type="EC" id="3.1.1.61"/>
    </reaction>
</comment>
<keyword evidence="2 5" id="KW-0378">Hydrolase</keyword>
<dbReference type="Proteomes" id="UP001160625">
    <property type="component" value="Unassembled WGS sequence"/>
</dbReference>
<evidence type="ECO:0000256" key="2">
    <source>
        <dbReference type="ARBA" id="ARBA00022801"/>
    </source>
</evidence>
<feature type="modified residue" description="4-aspartylphosphate" evidence="6">
    <location>
        <position position="68"/>
    </location>
</feature>
<feature type="active site" evidence="5">
    <location>
        <position position="182"/>
    </location>
</feature>
<sequence length="372" mass="39132">MPAQSLYGRKTEPRPIRLMIVDDSIVARSVFQTILGEYPEFEIVATASSADQALDKLRSCIVDIVLLDLAMPGMDGFTALPEIIARGRGARVLIVSTSASEGAEACVRALTLGAADTLEKPSAGTYRDRFAAALVEKLRRVGESRPAEREEVRAAAKAVPVTPDVTRPLVAGPVDCLAIGSSTGGLHALAELFDSLPSACDMPILITQHLPASFMPYFAAQMTEIAGRPATVARDGVSLLRGQILVAPGDAHIGLRSIGGLPRVILNRDPAPSGCLPSVDPMFHSVAQLFGERAFAVVLTGMGRDGSIGARDIVEAGGEIAAQDRTTSVVWGMPGSVATAGLASTIARPSTIAARIADRMRGQPPRRVPAWR</sequence>
<name>A0ABT6MZN4_9SPHN</name>
<dbReference type="GO" id="GO:0008984">
    <property type="term" value="F:protein-glutamate methylesterase activity"/>
    <property type="evidence" value="ECO:0007669"/>
    <property type="project" value="UniProtKB-EC"/>
</dbReference>
<evidence type="ECO:0000259" key="8">
    <source>
        <dbReference type="PROSITE" id="PS50122"/>
    </source>
</evidence>
<gene>
    <name evidence="9" type="primary">cheB</name>
    <name evidence="9" type="ORF">QGN17_07225</name>
</gene>
<dbReference type="InterPro" id="IPR011006">
    <property type="entry name" value="CheY-like_superfamily"/>
</dbReference>
<protein>
    <recommendedName>
        <fullName evidence="3">protein-glutamate methylesterase</fullName>
        <ecNumber evidence="3">3.1.1.61</ecNumber>
    </recommendedName>
</protein>
<evidence type="ECO:0000256" key="4">
    <source>
        <dbReference type="ARBA" id="ARBA00048267"/>
    </source>
</evidence>
<dbReference type="Gene3D" id="3.40.50.180">
    <property type="entry name" value="Methylesterase CheB, C-terminal domain"/>
    <property type="match status" value="1"/>
</dbReference>
<dbReference type="EC" id="3.1.1.61" evidence="3"/>